<reference evidence="1" key="1">
    <citation type="submission" date="2014-09" db="EMBL/GenBank/DDBJ databases">
        <authorList>
            <person name="Magalhaes I.L.F."/>
            <person name="Oliveira U."/>
            <person name="Santos F.R."/>
            <person name="Vidigal T.H.D.A."/>
            <person name="Brescovit A.D."/>
            <person name="Santos A.J."/>
        </authorList>
    </citation>
    <scope>NUCLEOTIDE SEQUENCE</scope>
    <source>
        <tissue evidence="1">Shoot tissue taken approximately 20 cm above the soil surface</tissue>
    </source>
</reference>
<protein>
    <submittedName>
        <fullName evidence="1">Uncharacterized protein</fullName>
    </submittedName>
</protein>
<evidence type="ECO:0000313" key="1">
    <source>
        <dbReference type="EMBL" id="JAE29433.1"/>
    </source>
</evidence>
<proteinExistence type="predicted"/>
<reference evidence="1" key="2">
    <citation type="journal article" date="2015" name="Data Brief">
        <title>Shoot transcriptome of the giant reed, Arundo donax.</title>
        <authorList>
            <person name="Barrero R.A."/>
            <person name="Guerrero F.D."/>
            <person name="Moolhuijzen P."/>
            <person name="Goolsby J.A."/>
            <person name="Tidwell J."/>
            <person name="Bellgard S.E."/>
            <person name="Bellgard M.I."/>
        </authorList>
    </citation>
    <scope>NUCLEOTIDE SEQUENCE</scope>
    <source>
        <tissue evidence="1">Shoot tissue taken approximately 20 cm above the soil surface</tissue>
    </source>
</reference>
<dbReference type="EMBL" id="GBRH01168463">
    <property type="protein sequence ID" value="JAE29433.1"/>
    <property type="molecule type" value="Transcribed_RNA"/>
</dbReference>
<sequence length="46" mass="5236">MATEFRRAVITDVKFSPHVVSKHGNTYLAYCSVWFDSKQANISARC</sequence>
<name>A0A0A9H955_ARUDO</name>
<dbReference type="AlphaFoldDB" id="A0A0A9H955"/>
<organism evidence="1">
    <name type="scientific">Arundo donax</name>
    <name type="common">Giant reed</name>
    <name type="synonym">Donax arundinaceus</name>
    <dbReference type="NCBI Taxonomy" id="35708"/>
    <lineage>
        <taxon>Eukaryota</taxon>
        <taxon>Viridiplantae</taxon>
        <taxon>Streptophyta</taxon>
        <taxon>Embryophyta</taxon>
        <taxon>Tracheophyta</taxon>
        <taxon>Spermatophyta</taxon>
        <taxon>Magnoliopsida</taxon>
        <taxon>Liliopsida</taxon>
        <taxon>Poales</taxon>
        <taxon>Poaceae</taxon>
        <taxon>PACMAD clade</taxon>
        <taxon>Arundinoideae</taxon>
        <taxon>Arundineae</taxon>
        <taxon>Arundo</taxon>
    </lineage>
</organism>
<accession>A0A0A9H955</accession>